<proteinExistence type="predicted"/>
<keyword evidence="2 5" id="KW-0396">Initiation factor</keyword>
<gene>
    <name evidence="5" type="ORF">MTR_0256s0060</name>
</gene>
<keyword evidence="3" id="KW-0648">Protein biosynthesis</keyword>
<feature type="domain" description="Eukaryotic translation initiation factor 3 subunit C N-terminal" evidence="4">
    <location>
        <begin position="44"/>
        <end position="131"/>
    </location>
</feature>
<dbReference type="Pfam" id="PF05470">
    <property type="entry name" value="eIF-3c_N"/>
    <property type="match status" value="1"/>
</dbReference>
<dbReference type="HOGENOM" id="CLU_1430018_0_0_1"/>
<evidence type="ECO:0000256" key="1">
    <source>
        <dbReference type="ARBA" id="ARBA00022490"/>
    </source>
</evidence>
<reference evidence="6" key="3">
    <citation type="submission" date="2015-06" db="UniProtKB">
        <authorList>
            <consortium name="EnsemblPlants"/>
        </authorList>
    </citation>
    <scope>IDENTIFICATION</scope>
    <source>
        <strain evidence="6">cv. Jemalong A17</strain>
    </source>
</reference>
<dbReference type="STRING" id="3880.A0A072TGC0"/>
<protein>
    <submittedName>
        <fullName evidence="5">Eukaryotic translation initiation factor 3c</fullName>
    </submittedName>
</protein>
<evidence type="ECO:0000259" key="4">
    <source>
        <dbReference type="Pfam" id="PF05470"/>
    </source>
</evidence>
<sequence>MMQKLKNNNKQYENSDKEEGIKLLTRSSSLIGGHMLINVWKKCLCAFRAGLVSEAHDCQSELYSGGRLKELLIQGVAQNRYHEKTLEQERLERSMQMPYHMHINLDLLGSVYLVSAMLLEVPNIAANVHDAKHKIISNNFLRLLEISDKKTFNGPPEMLRIMSWLSQGFLSMETSTMLLTILHLLAYGNL</sequence>
<dbReference type="PANTHER" id="PTHR13937">
    <property type="entry name" value="EUKARYOTIC TRANSLATION INITATION FACTOR 3, SUBUNIT 8 EIF3S8 -RELATED"/>
    <property type="match status" value="1"/>
</dbReference>
<accession>A0A072TGC0</accession>
<evidence type="ECO:0000256" key="3">
    <source>
        <dbReference type="ARBA" id="ARBA00022917"/>
    </source>
</evidence>
<dbReference type="EMBL" id="KL402981">
    <property type="protein sequence ID" value="KEH16266.1"/>
    <property type="molecule type" value="Genomic_DNA"/>
</dbReference>
<dbReference type="EnsemblPlants" id="KEH16266">
    <property type="protein sequence ID" value="KEH16266"/>
    <property type="gene ID" value="MTR_0256s0060"/>
</dbReference>
<dbReference type="GO" id="GO:0003723">
    <property type="term" value="F:RNA binding"/>
    <property type="evidence" value="ECO:0007669"/>
    <property type="project" value="InterPro"/>
</dbReference>
<evidence type="ECO:0000313" key="5">
    <source>
        <dbReference type="EMBL" id="KEH16266.1"/>
    </source>
</evidence>
<keyword evidence="1" id="KW-0963">Cytoplasm</keyword>
<dbReference type="AlphaFoldDB" id="A0A072TGC0"/>
<dbReference type="Proteomes" id="UP000002051">
    <property type="component" value="Unassembled WGS sequence"/>
</dbReference>
<evidence type="ECO:0000313" key="7">
    <source>
        <dbReference type="Proteomes" id="UP000002051"/>
    </source>
</evidence>
<dbReference type="GO" id="GO:0031369">
    <property type="term" value="F:translation initiation factor binding"/>
    <property type="evidence" value="ECO:0007669"/>
    <property type="project" value="InterPro"/>
</dbReference>
<dbReference type="GO" id="GO:0005852">
    <property type="term" value="C:eukaryotic translation initiation factor 3 complex"/>
    <property type="evidence" value="ECO:0007669"/>
    <property type="project" value="InterPro"/>
</dbReference>
<name>A0A072TGC0_MEDTR</name>
<evidence type="ECO:0000256" key="2">
    <source>
        <dbReference type="ARBA" id="ARBA00022540"/>
    </source>
</evidence>
<reference evidence="5 7" key="1">
    <citation type="journal article" date="2011" name="Nature">
        <title>The Medicago genome provides insight into the evolution of rhizobial symbioses.</title>
        <authorList>
            <person name="Young N.D."/>
            <person name="Debelle F."/>
            <person name="Oldroyd G.E."/>
            <person name="Geurts R."/>
            <person name="Cannon S.B."/>
            <person name="Udvardi M.K."/>
            <person name="Benedito V.A."/>
            <person name="Mayer K.F."/>
            <person name="Gouzy J."/>
            <person name="Schoof H."/>
            <person name="Van de Peer Y."/>
            <person name="Proost S."/>
            <person name="Cook D.R."/>
            <person name="Meyers B.C."/>
            <person name="Spannagl M."/>
            <person name="Cheung F."/>
            <person name="De Mita S."/>
            <person name="Krishnakumar V."/>
            <person name="Gundlach H."/>
            <person name="Zhou S."/>
            <person name="Mudge J."/>
            <person name="Bharti A.K."/>
            <person name="Murray J.D."/>
            <person name="Naoumkina M.A."/>
            <person name="Rosen B."/>
            <person name="Silverstein K.A."/>
            <person name="Tang H."/>
            <person name="Rombauts S."/>
            <person name="Zhao P.X."/>
            <person name="Zhou P."/>
            <person name="Barbe V."/>
            <person name="Bardou P."/>
            <person name="Bechner M."/>
            <person name="Bellec A."/>
            <person name="Berger A."/>
            <person name="Berges H."/>
            <person name="Bidwell S."/>
            <person name="Bisseling T."/>
            <person name="Choisne N."/>
            <person name="Couloux A."/>
            <person name="Denny R."/>
            <person name="Deshpande S."/>
            <person name="Dai X."/>
            <person name="Doyle J.J."/>
            <person name="Dudez A.M."/>
            <person name="Farmer A.D."/>
            <person name="Fouteau S."/>
            <person name="Franken C."/>
            <person name="Gibelin C."/>
            <person name="Gish J."/>
            <person name="Goldstein S."/>
            <person name="Gonzalez A.J."/>
            <person name="Green P.J."/>
            <person name="Hallab A."/>
            <person name="Hartog M."/>
            <person name="Hua A."/>
            <person name="Humphray S.J."/>
            <person name="Jeong D.H."/>
            <person name="Jing Y."/>
            <person name="Jocker A."/>
            <person name="Kenton S.M."/>
            <person name="Kim D.J."/>
            <person name="Klee K."/>
            <person name="Lai H."/>
            <person name="Lang C."/>
            <person name="Lin S."/>
            <person name="Macmil S.L."/>
            <person name="Magdelenat G."/>
            <person name="Matthews L."/>
            <person name="McCorrison J."/>
            <person name="Monaghan E.L."/>
            <person name="Mun J.H."/>
            <person name="Najar F.Z."/>
            <person name="Nicholson C."/>
            <person name="Noirot C."/>
            <person name="O'Bleness M."/>
            <person name="Paule C.R."/>
            <person name="Poulain J."/>
            <person name="Prion F."/>
            <person name="Qin B."/>
            <person name="Qu C."/>
            <person name="Retzel E.F."/>
            <person name="Riddle C."/>
            <person name="Sallet E."/>
            <person name="Samain S."/>
            <person name="Samson N."/>
            <person name="Sanders I."/>
            <person name="Saurat O."/>
            <person name="Scarpelli C."/>
            <person name="Schiex T."/>
            <person name="Segurens B."/>
            <person name="Severin A.J."/>
            <person name="Sherrier D.J."/>
            <person name="Shi R."/>
            <person name="Sims S."/>
            <person name="Singer S.R."/>
            <person name="Sinharoy S."/>
            <person name="Sterck L."/>
            <person name="Viollet A."/>
            <person name="Wang B.B."/>
            <person name="Wang K."/>
            <person name="Wang M."/>
            <person name="Wang X."/>
            <person name="Warfsmann J."/>
            <person name="Weissenbach J."/>
            <person name="White D.D."/>
            <person name="White J.D."/>
            <person name="Wiley G.B."/>
            <person name="Wincker P."/>
            <person name="Xing Y."/>
            <person name="Yang L."/>
            <person name="Yao Z."/>
            <person name="Ying F."/>
            <person name="Zhai J."/>
            <person name="Zhou L."/>
            <person name="Zuber A."/>
            <person name="Denarie J."/>
            <person name="Dixon R.A."/>
            <person name="May G.D."/>
            <person name="Schwartz D.C."/>
            <person name="Rogers J."/>
            <person name="Quetier F."/>
            <person name="Town C.D."/>
            <person name="Roe B.A."/>
        </authorList>
    </citation>
    <scope>NUCLEOTIDE SEQUENCE [LARGE SCALE GENOMIC DNA]</scope>
    <source>
        <strain evidence="5">A17</strain>
        <strain evidence="6 7">cv. Jemalong A17</strain>
    </source>
</reference>
<evidence type="ECO:0000313" key="6">
    <source>
        <dbReference type="EnsemblPlants" id="KEH16266"/>
    </source>
</evidence>
<dbReference type="InterPro" id="IPR008905">
    <property type="entry name" value="EIF3C_N_dom"/>
</dbReference>
<organism evidence="5 7">
    <name type="scientific">Medicago truncatula</name>
    <name type="common">Barrel medic</name>
    <name type="synonym">Medicago tribuloides</name>
    <dbReference type="NCBI Taxonomy" id="3880"/>
    <lineage>
        <taxon>Eukaryota</taxon>
        <taxon>Viridiplantae</taxon>
        <taxon>Streptophyta</taxon>
        <taxon>Embryophyta</taxon>
        <taxon>Tracheophyta</taxon>
        <taxon>Spermatophyta</taxon>
        <taxon>Magnoliopsida</taxon>
        <taxon>eudicotyledons</taxon>
        <taxon>Gunneridae</taxon>
        <taxon>Pentapetalae</taxon>
        <taxon>rosids</taxon>
        <taxon>fabids</taxon>
        <taxon>Fabales</taxon>
        <taxon>Fabaceae</taxon>
        <taxon>Papilionoideae</taxon>
        <taxon>50 kb inversion clade</taxon>
        <taxon>NPAAA clade</taxon>
        <taxon>Hologalegina</taxon>
        <taxon>IRL clade</taxon>
        <taxon>Trifolieae</taxon>
        <taxon>Medicago</taxon>
    </lineage>
</organism>
<dbReference type="PANTHER" id="PTHR13937:SF0">
    <property type="entry name" value="EUKARYOTIC TRANSLATION INITIATION FACTOR 3 SUBUNIT C-RELATED"/>
    <property type="match status" value="1"/>
</dbReference>
<dbReference type="GO" id="GO:0003743">
    <property type="term" value="F:translation initiation factor activity"/>
    <property type="evidence" value="ECO:0007669"/>
    <property type="project" value="UniProtKB-KW"/>
</dbReference>
<reference evidence="5 7" key="2">
    <citation type="journal article" date="2014" name="BMC Genomics">
        <title>An improved genome release (version Mt4.0) for the model legume Medicago truncatula.</title>
        <authorList>
            <person name="Tang H."/>
            <person name="Krishnakumar V."/>
            <person name="Bidwell S."/>
            <person name="Rosen B."/>
            <person name="Chan A."/>
            <person name="Zhou S."/>
            <person name="Gentzbittel L."/>
            <person name="Childs K.L."/>
            <person name="Yandell M."/>
            <person name="Gundlach H."/>
            <person name="Mayer K.F."/>
            <person name="Schwartz D.C."/>
            <person name="Town C.D."/>
        </authorList>
    </citation>
    <scope>GENOME REANNOTATION</scope>
    <source>
        <strain evidence="5">A17</strain>
        <strain evidence="6 7">cv. Jemalong A17</strain>
    </source>
</reference>
<keyword evidence="7" id="KW-1185">Reference proteome</keyword>
<dbReference type="InterPro" id="IPR027516">
    <property type="entry name" value="EIF3C"/>
</dbReference>